<feature type="region of interest" description="Disordered" evidence="2">
    <location>
        <begin position="737"/>
        <end position="765"/>
    </location>
</feature>
<feature type="compositionally biased region" description="Polar residues" evidence="2">
    <location>
        <begin position="513"/>
        <end position="555"/>
    </location>
</feature>
<keyword evidence="1" id="KW-0175">Coiled coil</keyword>
<feature type="region of interest" description="Disordered" evidence="2">
    <location>
        <begin position="1"/>
        <end position="21"/>
    </location>
</feature>
<dbReference type="EMBL" id="BQNB010012726">
    <property type="protein sequence ID" value="GJT07125.1"/>
    <property type="molecule type" value="Genomic_DNA"/>
</dbReference>
<evidence type="ECO:0000313" key="3">
    <source>
        <dbReference type="EMBL" id="GJT07125.1"/>
    </source>
</evidence>
<feature type="compositionally biased region" description="Basic and acidic residues" evidence="2">
    <location>
        <begin position="187"/>
        <end position="197"/>
    </location>
</feature>
<dbReference type="Proteomes" id="UP001151760">
    <property type="component" value="Unassembled WGS sequence"/>
</dbReference>
<feature type="compositionally biased region" description="Polar residues" evidence="2">
    <location>
        <begin position="482"/>
        <end position="492"/>
    </location>
</feature>
<evidence type="ECO:0000313" key="4">
    <source>
        <dbReference type="Proteomes" id="UP001151760"/>
    </source>
</evidence>
<feature type="region of interest" description="Disordered" evidence="2">
    <location>
        <begin position="459"/>
        <end position="595"/>
    </location>
</feature>
<evidence type="ECO:0000256" key="1">
    <source>
        <dbReference type="SAM" id="Coils"/>
    </source>
</evidence>
<comment type="caution">
    <text evidence="3">The sequence shown here is derived from an EMBL/GenBank/DDBJ whole genome shotgun (WGS) entry which is preliminary data.</text>
</comment>
<reference evidence="3" key="1">
    <citation type="journal article" date="2022" name="Int. J. Mol. Sci.">
        <title>Draft Genome of Tanacetum Coccineum: Genomic Comparison of Closely Related Tanacetum-Family Plants.</title>
        <authorList>
            <person name="Yamashiro T."/>
            <person name="Shiraishi A."/>
            <person name="Nakayama K."/>
            <person name="Satake H."/>
        </authorList>
    </citation>
    <scope>NUCLEOTIDE SEQUENCE</scope>
</reference>
<reference evidence="3" key="2">
    <citation type="submission" date="2022-01" db="EMBL/GenBank/DDBJ databases">
        <authorList>
            <person name="Yamashiro T."/>
            <person name="Shiraishi A."/>
            <person name="Satake H."/>
            <person name="Nakayama K."/>
        </authorList>
    </citation>
    <scope>NUCLEOTIDE SEQUENCE</scope>
</reference>
<feature type="compositionally biased region" description="Basic and acidic residues" evidence="2">
    <location>
        <begin position="158"/>
        <end position="176"/>
    </location>
</feature>
<accession>A0ABQ5AX09</accession>
<feature type="region of interest" description="Disordered" evidence="2">
    <location>
        <begin position="407"/>
        <end position="434"/>
    </location>
</feature>
<keyword evidence="4" id="KW-1185">Reference proteome</keyword>
<gene>
    <name evidence="3" type="ORF">Tco_0841587</name>
</gene>
<sequence length="765" mass="86464">MESLNSNSQEREMHQLQQMQDKAKEKCMESFRLLHSHLKALSIKGGFERACVTLLDQDNQTFTESLLLNLDNLEKQLDREEFQEIESIEYTRTEIQQFRDTLIQHMESVKKSIDERAQHKRENNRRVNDRVMQSKEGKVDSSKALDAGLVVTESNETESERHVSSSRSGKDTHAEDADINSVNDKQPLAEKKVDRNTIPDSTNMCHRGGEIEQNAEKCQVSCPLLDPSYDNMTTEFSNQSLESENMFLKKTVAQLQKDFSRMETHCVNMELKYQNQALKDGQHGQILNETSNKAKINKEIEVLEKINIELEHSVAKLLADNEKLHKENEHLKQTYKDLYDSIKTTRVQTKDHNDSLIAQINSKTVENADLKAQIQEKVFANVALKNELRKLKGNSVDTKFAKPSILGKPVLQPPRNQSVVRQPNAFKSERPNFSKPRFASQVDVNNVLSKPVTQHYLPKGRESAFAKPNHMIASSSSRNSSKNMPRFSSNDMVHNYYLEEAKKKTQERDRKSTTSVMPSAKSQNTTKSCKSKPRSNNQTSRVLPTSKSSFPTTTVIPKADHSRNSKVNSRAKIQPNKTRNSNKPVDPMSHTQKPGRKIVKGHSFSLNKSSDVHEKTNTPRSYLRWIPTGRIFNTAGLKWVPTGKTFTSSTTKVDCELPNGSNDYITNSYKCDQTLNVSAGTLNLSADQHPCFMIMVSVDNSSGPVLQRKERKLQPLFDEYFNPLPCAVFPDPVAVSAPRPVDPAGSPLSTTIDQDVPYASTSPTN</sequence>
<proteinExistence type="predicted"/>
<organism evidence="3 4">
    <name type="scientific">Tanacetum coccineum</name>
    <dbReference type="NCBI Taxonomy" id="301880"/>
    <lineage>
        <taxon>Eukaryota</taxon>
        <taxon>Viridiplantae</taxon>
        <taxon>Streptophyta</taxon>
        <taxon>Embryophyta</taxon>
        <taxon>Tracheophyta</taxon>
        <taxon>Spermatophyta</taxon>
        <taxon>Magnoliopsida</taxon>
        <taxon>eudicotyledons</taxon>
        <taxon>Gunneridae</taxon>
        <taxon>Pentapetalae</taxon>
        <taxon>asterids</taxon>
        <taxon>campanulids</taxon>
        <taxon>Asterales</taxon>
        <taxon>Asteraceae</taxon>
        <taxon>Asteroideae</taxon>
        <taxon>Anthemideae</taxon>
        <taxon>Anthemidinae</taxon>
        <taxon>Tanacetum</taxon>
    </lineage>
</organism>
<feature type="compositionally biased region" description="Basic and acidic residues" evidence="2">
    <location>
        <begin position="113"/>
        <end position="143"/>
    </location>
</feature>
<feature type="coiled-coil region" evidence="1">
    <location>
        <begin position="293"/>
        <end position="341"/>
    </location>
</feature>
<feature type="region of interest" description="Disordered" evidence="2">
    <location>
        <begin position="113"/>
        <end position="201"/>
    </location>
</feature>
<evidence type="ECO:0000256" key="2">
    <source>
        <dbReference type="SAM" id="MobiDB-lite"/>
    </source>
</evidence>
<feature type="compositionally biased region" description="Polar residues" evidence="2">
    <location>
        <begin position="747"/>
        <end position="765"/>
    </location>
</feature>
<name>A0ABQ5AX09_9ASTR</name>
<protein>
    <submittedName>
        <fullName evidence="3">Uncharacterized protein</fullName>
    </submittedName>
</protein>
<feature type="compositionally biased region" description="Basic and acidic residues" evidence="2">
    <location>
        <begin position="497"/>
        <end position="512"/>
    </location>
</feature>